<dbReference type="InterPro" id="IPR007374">
    <property type="entry name" value="ASCH_domain"/>
</dbReference>
<keyword evidence="3" id="KW-1185">Reference proteome</keyword>
<dbReference type="Gene3D" id="2.30.130.30">
    <property type="entry name" value="Hypothetical protein"/>
    <property type="match status" value="1"/>
</dbReference>
<proteinExistence type="predicted"/>
<dbReference type="CDD" id="cd06554">
    <property type="entry name" value="ASCH_ASC-1_like"/>
    <property type="match status" value="1"/>
</dbReference>
<dbReference type="EMBL" id="JANQBD010000015">
    <property type="protein sequence ID" value="MCR8633468.1"/>
    <property type="molecule type" value="Genomic_DNA"/>
</dbReference>
<protein>
    <submittedName>
        <fullName evidence="2">ASCH domain-containing protein</fullName>
    </submittedName>
</protein>
<evidence type="ECO:0000313" key="3">
    <source>
        <dbReference type="Proteomes" id="UP001300012"/>
    </source>
</evidence>
<sequence length="151" mass="16969">MKALTIHQPWATLIALGEKRFETRSWATKYRGPLAIHAGKKVDKEICRQEPFKTILEKHGYTADNLSTGVVVAVANLSEWYEVHIDHTGDAVLISGNVPAVWVGKDSNEFNFGWYDDGRFAWGLTNVRILPFPTLARGQQGLWNWDGGTTE</sequence>
<evidence type="ECO:0000259" key="1">
    <source>
        <dbReference type="Pfam" id="PF04266"/>
    </source>
</evidence>
<dbReference type="Pfam" id="PF04266">
    <property type="entry name" value="ASCH"/>
    <property type="match status" value="1"/>
</dbReference>
<dbReference type="SUPFAM" id="SSF88697">
    <property type="entry name" value="PUA domain-like"/>
    <property type="match status" value="1"/>
</dbReference>
<organism evidence="2 3">
    <name type="scientific">Paenibacillus radicis</name>
    <name type="common">ex Xue et al. 2023</name>
    <dbReference type="NCBI Taxonomy" id="2972489"/>
    <lineage>
        <taxon>Bacteria</taxon>
        <taxon>Bacillati</taxon>
        <taxon>Bacillota</taxon>
        <taxon>Bacilli</taxon>
        <taxon>Bacillales</taxon>
        <taxon>Paenibacillaceae</taxon>
        <taxon>Paenibacillus</taxon>
    </lineage>
</organism>
<comment type="caution">
    <text evidence="2">The sequence shown here is derived from an EMBL/GenBank/DDBJ whole genome shotgun (WGS) entry which is preliminary data.</text>
</comment>
<feature type="domain" description="ASCH" evidence="1">
    <location>
        <begin position="4"/>
        <end position="87"/>
    </location>
</feature>
<gene>
    <name evidence="2" type="ORF">NV381_19990</name>
</gene>
<dbReference type="RefSeq" id="WP_258215044.1">
    <property type="nucleotide sequence ID" value="NZ_JANQBD010000015.1"/>
</dbReference>
<dbReference type="InterPro" id="IPR015947">
    <property type="entry name" value="PUA-like_sf"/>
</dbReference>
<accession>A0ABT1YJU3</accession>
<dbReference type="Proteomes" id="UP001300012">
    <property type="component" value="Unassembled WGS sequence"/>
</dbReference>
<name>A0ABT1YJU3_9BACL</name>
<evidence type="ECO:0000313" key="2">
    <source>
        <dbReference type="EMBL" id="MCR8633468.1"/>
    </source>
</evidence>
<reference evidence="2 3" key="1">
    <citation type="submission" date="2022-08" db="EMBL/GenBank/DDBJ databases">
        <title>Paenibacillus endoradicis sp. nov., Paenibacillus radicibacter sp. nov and Paenibacillus pararadicis sp. nov., three cold-adapted plant growth-promoting bacteria isolated from root of Larix gmelinii in Great Khingan.</title>
        <authorList>
            <person name="Xue H."/>
        </authorList>
    </citation>
    <scope>NUCLEOTIDE SEQUENCE [LARGE SCALE GENOMIC DNA]</scope>
    <source>
        <strain evidence="2 3">N5-1-1-5</strain>
    </source>
</reference>